<sequence length="165" mass="18889">MKHKWTAVWFIFVAVAFCTFAAVQYYHWKKVNIYTWCESSVLEKELGLAPEQKKQIESLDKSFESDIGKVCKELHNKRKALNAALLNEPPSTNMLAGRKGSAPQTNEKEIDSIISEISGLQGSLEKRVALHLLKIKQVLTPAQQKNFFSMIEEEMCKCKQNRRAE</sequence>
<dbReference type="InterPro" id="IPR012899">
    <property type="entry name" value="LTXXQ"/>
</dbReference>
<protein>
    <recommendedName>
        <fullName evidence="3">Periplasmic heavy metal sensor</fullName>
    </recommendedName>
</protein>
<organism evidence="1 2">
    <name type="scientific">Candidatus Desantisbacteria bacterium CG_4_10_14_0_8_um_filter_48_22</name>
    <dbReference type="NCBI Taxonomy" id="1974543"/>
    <lineage>
        <taxon>Bacteria</taxon>
        <taxon>Candidatus Desantisiibacteriota</taxon>
    </lineage>
</organism>
<dbReference type="Pfam" id="PF07813">
    <property type="entry name" value="LTXXQ"/>
    <property type="match status" value="1"/>
</dbReference>
<evidence type="ECO:0000313" key="1">
    <source>
        <dbReference type="EMBL" id="PIZ14798.1"/>
    </source>
</evidence>
<dbReference type="AlphaFoldDB" id="A0A2M7S5X4"/>
<dbReference type="Proteomes" id="UP000229307">
    <property type="component" value="Unassembled WGS sequence"/>
</dbReference>
<evidence type="ECO:0000313" key="2">
    <source>
        <dbReference type="Proteomes" id="UP000229307"/>
    </source>
</evidence>
<dbReference type="EMBL" id="PFMR01000301">
    <property type="protein sequence ID" value="PIZ14798.1"/>
    <property type="molecule type" value="Genomic_DNA"/>
</dbReference>
<proteinExistence type="predicted"/>
<comment type="caution">
    <text evidence="1">The sequence shown here is derived from an EMBL/GenBank/DDBJ whole genome shotgun (WGS) entry which is preliminary data.</text>
</comment>
<evidence type="ECO:0008006" key="3">
    <source>
        <dbReference type="Google" id="ProtNLM"/>
    </source>
</evidence>
<dbReference type="Gene3D" id="1.20.120.1490">
    <property type="match status" value="1"/>
</dbReference>
<name>A0A2M7S5X4_9BACT</name>
<reference evidence="2" key="1">
    <citation type="submission" date="2017-09" db="EMBL/GenBank/DDBJ databases">
        <title>Depth-based differentiation of microbial function through sediment-hosted aquifers and enrichment of novel symbionts in the deep terrestrial subsurface.</title>
        <authorList>
            <person name="Probst A.J."/>
            <person name="Ladd B."/>
            <person name="Jarett J.K."/>
            <person name="Geller-Mcgrath D.E."/>
            <person name="Sieber C.M.K."/>
            <person name="Emerson J.B."/>
            <person name="Anantharaman K."/>
            <person name="Thomas B.C."/>
            <person name="Malmstrom R."/>
            <person name="Stieglmeier M."/>
            <person name="Klingl A."/>
            <person name="Woyke T."/>
            <person name="Ryan C.M."/>
            <person name="Banfield J.F."/>
        </authorList>
    </citation>
    <scope>NUCLEOTIDE SEQUENCE [LARGE SCALE GENOMIC DNA]</scope>
</reference>
<accession>A0A2M7S5X4</accession>
<gene>
    <name evidence="1" type="ORF">COY52_11060</name>
</gene>